<protein>
    <submittedName>
        <fullName evidence="1">Uncharacterized protein</fullName>
    </submittedName>
</protein>
<dbReference type="Proteomes" id="UP000031737">
    <property type="component" value="Unassembled WGS sequence"/>
</dbReference>
<evidence type="ECO:0000313" key="1">
    <source>
        <dbReference type="EMBL" id="ESL04991.1"/>
    </source>
</evidence>
<dbReference type="VEuPathDB" id="TriTrypDB:TRSC58_07426"/>
<dbReference type="EMBL" id="AUPL01007659">
    <property type="protein sequence ID" value="ESL04991.1"/>
    <property type="molecule type" value="Genomic_DNA"/>
</dbReference>
<gene>
    <name evidence="1" type="ORF">TRSC58_07426</name>
</gene>
<sequence length="95" mass="11191">MSASCCIVPLPFATRSCTPPSLFFLAPLQQIRRKKKRSTRCRLLFIAVPFCLNCLVWCWRHCERTELVEFSSWREADLLFFFGFVFSTRPPRKPT</sequence>
<dbReference type="AlphaFoldDB" id="A0A061IT81"/>
<keyword evidence="2" id="KW-1185">Reference proteome</keyword>
<evidence type="ECO:0000313" key="2">
    <source>
        <dbReference type="Proteomes" id="UP000031737"/>
    </source>
</evidence>
<accession>A0A061IT81</accession>
<comment type="caution">
    <text evidence="1">The sequence shown here is derived from an EMBL/GenBank/DDBJ whole genome shotgun (WGS) entry which is preliminary data.</text>
</comment>
<proteinExistence type="predicted"/>
<reference evidence="1 2" key="1">
    <citation type="submission" date="2013-07" db="EMBL/GenBank/DDBJ databases">
        <authorList>
            <person name="Stoco P.H."/>
            <person name="Wagner G."/>
            <person name="Gerber A."/>
            <person name="Zaha A."/>
            <person name="Thompson C."/>
            <person name="Bartholomeu D.C."/>
            <person name="Luckemeyer D.D."/>
            <person name="Bahia D."/>
            <person name="Loreto E."/>
            <person name="Prestes E.B."/>
            <person name="Lima F.M."/>
            <person name="Rodrigues-Luiz G."/>
            <person name="Vallejo G.A."/>
            <person name="Filho J.F."/>
            <person name="Monteiro K.M."/>
            <person name="Tyler K.M."/>
            <person name="de Almeida L.G."/>
            <person name="Ortiz M.F."/>
            <person name="Siervo M.A."/>
            <person name="de Moraes M.H."/>
            <person name="Cunha O.L."/>
            <person name="Mendonca-Neto R."/>
            <person name="Silva R."/>
            <person name="Teixeira S.M."/>
            <person name="Murta S.M."/>
            <person name="Sincero T.C."/>
            <person name="Mendes T.A."/>
            <person name="Urmenyi T.P."/>
            <person name="Silva V.G."/>
            <person name="da Rocha W.D."/>
            <person name="Andersson B."/>
            <person name="Romanha A.J."/>
            <person name="Steindel M."/>
            <person name="de Vasconcelos A.T."/>
            <person name="Grisard E.C."/>
        </authorList>
    </citation>
    <scope>NUCLEOTIDE SEQUENCE [LARGE SCALE GENOMIC DNA]</scope>
    <source>
        <strain evidence="1 2">SC58</strain>
    </source>
</reference>
<organism evidence="1 2">
    <name type="scientific">Trypanosoma rangeli SC58</name>
    <dbReference type="NCBI Taxonomy" id="429131"/>
    <lineage>
        <taxon>Eukaryota</taxon>
        <taxon>Discoba</taxon>
        <taxon>Euglenozoa</taxon>
        <taxon>Kinetoplastea</taxon>
        <taxon>Metakinetoplastina</taxon>
        <taxon>Trypanosomatida</taxon>
        <taxon>Trypanosomatidae</taxon>
        <taxon>Trypanosoma</taxon>
        <taxon>Herpetosoma</taxon>
    </lineage>
</organism>
<name>A0A061IT81_TRYRA</name>